<feature type="compositionally biased region" description="Low complexity" evidence="1">
    <location>
        <begin position="149"/>
        <end position="161"/>
    </location>
</feature>
<evidence type="ECO:0008006" key="3">
    <source>
        <dbReference type="Google" id="ProtNLM"/>
    </source>
</evidence>
<protein>
    <recommendedName>
        <fullName evidence="3">DUF3460 family protein</fullName>
    </recommendedName>
</protein>
<proteinExistence type="predicted"/>
<feature type="region of interest" description="Disordered" evidence="1">
    <location>
        <begin position="139"/>
        <end position="161"/>
    </location>
</feature>
<feature type="compositionally biased region" description="Basic residues" evidence="1">
    <location>
        <begin position="350"/>
        <end position="372"/>
    </location>
</feature>
<feature type="compositionally biased region" description="Low complexity" evidence="1">
    <location>
        <begin position="519"/>
        <end position="531"/>
    </location>
</feature>
<feature type="region of interest" description="Disordered" evidence="1">
    <location>
        <begin position="469"/>
        <end position="553"/>
    </location>
</feature>
<dbReference type="EMBL" id="BKCJ010000005">
    <property type="protein sequence ID" value="GEU28396.1"/>
    <property type="molecule type" value="Genomic_DNA"/>
</dbReference>
<dbReference type="AlphaFoldDB" id="A0A699GME0"/>
<accession>A0A699GME0</accession>
<feature type="region of interest" description="Disordered" evidence="1">
    <location>
        <begin position="425"/>
        <end position="457"/>
    </location>
</feature>
<organism evidence="2">
    <name type="scientific">Tanacetum cinerariifolium</name>
    <name type="common">Dalmatian daisy</name>
    <name type="synonym">Chrysanthemum cinerariifolium</name>
    <dbReference type="NCBI Taxonomy" id="118510"/>
    <lineage>
        <taxon>Eukaryota</taxon>
        <taxon>Viridiplantae</taxon>
        <taxon>Streptophyta</taxon>
        <taxon>Embryophyta</taxon>
        <taxon>Tracheophyta</taxon>
        <taxon>Spermatophyta</taxon>
        <taxon>Magnoliopsida</taxon>
        <taxon>eudicotyledons</taxon>
        <taxon>Gunneridae</taxon>
        <taxon>Pentapetalae</taxon>
        <taxon>asterids</taxon>
        <taxon>campanulids</taxon>
        <taxon>Asterales</taxon>
        <taxon>Asteraceae</taxon>
        <taxon>Asteroideae</taxon>
        <taxon>Anthemideae</taxon>
        <taxon>Anthemidinae</taxon>
        <taxon>Tanacetum</taxon>
    </lineage>
</organism>
<sequence length="553" mass="59191">MYESDHTLFIKALKEKNPGIEAGQQQGRALLWDRPPVSLDEQERQLKSAVKQQARPTARRRNAGGRFAACAGRGIRAGPPVRRAAAQAAQRPVHSARCAGSVSRCVRRSARSVVVPDPQAEFQYPRHPDGAAYAAIPEVPPHRSGRGSGRSARGTGAAPARLRTDQAGRLRSQHAAAAGPRFRAYPGLYRAKPDARAARRGGGRFAAGVARCDETRPADRAPQDQPRGTVRARAHDRHPAPPAVDTLRRVCRFVRHCRRRAGGRGQFCRAARAGQGNADRNHPGRTVCAHLSQRSTAHGLCSHHGQPARRPPVADAPGAQARRSGGRVDLRQPPAVRPQRRLRQISAHLPGRRGKTGKGRRVRAVRAHRKRPVSGAAGIPRQPAGRPGQHAGRRIPPRLFHRCDHDRAQAVLVRAAQGGRVRQEGLPAADDGTQYEPPVRAADRDHRRGNVSRGRRSGAVVAQYVPVGAGTRGSAGTVPDPELRCGRSAGRAPGRVPGRAQGDGSAGPARLATRLRVDPQAQRPAAAQRGRSGARRAARGAGGSQAGIDAVDR</sequence>
<feature type="compositionally biased region" description="Basic and acidic residues" evidence="1">
    <location>
        <begin position="213"/>
        <end position="222"/>
    </location>
</feature>
<feature type="region of interest" description="Disordered" evidence="1">
    <location>
        <begin position="213"/>
        <end position="242"/>
    </location>
</feature>
<evidence type="ECO:0000256" key="1">
    <source>
        <dbReference type="SAM" id="MobiDB-lite"/>
    </source>
</evidence>
<dbReference type="Pfam" id="PF11943">
    <property type="entry name" value="DUF3460"/>
    <property type="match status" value="1"/>
</dbReference>
<comment type="caution">
    <text evidence="2">The sequence shown here is derived from an EMBL/GenBank/DDBJ whole genome shotgun (WGS) entry which is preliminary data.</text>
</comment>
<evidence type="ECO:0000313" key="2">
    <source>
        <dbReference type="EMBL" id="GEU28396.1"/>
    </source>
</evidence>
<name>A0A699GME0_TANCI</name>
<gene>
    <name evidence="2" type="ORF">Tci_000374</name>
</gene>
<feature type="region of interest" description="Disordered" evidence="1">
    <location>
        <begin position="298"/>
        <end position="393"/>
    </location>
</feature>
<dbReference type="InterPro" id="IPR021853">
    <property type="entry name" value="DUF3460"/>
</dbReference>
<reference evidence="2" key="1">
    <citation type="journal article" date="2019" name="Sci. Rep.">
        <title>Draft genome of Tanacetum cinerariifolium, the natural source of mosquito coil.</title>
        <authorList>
            <person name="Yamashiro T."/>
            <person name="Shiraishi A."/>
            <person name="Satake H."/>
            <person name="Nakayama K."/>
        </authorList>
    </citation>
    <scope>NUCLEOTIDE SEQUENCE</scope>
</reference>